<sequence>MGAWGIKSCESDEGLDLLYSLEEDYLAQRKEISLSEIIEFLKEEDYLGETLEDIDFSYDNNAIAIAELYTSWSKESGFIGTDYDDSDEEGPWSKVKVFSTDPSSLRLLLQYLYDIKNEVPDEDGEREIVELWKDSNSYEEWSEHINTLIERMEALL</sequence>
<comment type="caution">
    <text evidence="1">The sequence shown here is derived from an EMBL/GenBank/DDBJ whole genome shotgun (WGS) entry which is preliminary data.</text>
</comment>
<dbReference type="Pfam" id="PF14078">
    <property type="entry name" value="DUF4259"/>
    <property type="match status" value="1"/>
</dbReference>
<keyword evidence="2" id="KW-1185">Reference proteome</keyword>
<organism evidence="1 2">
    <name type="scientific">Filifactor villosus</name>
    <dbReference type="NCBI Taxonomy" id="29374"/>
    <lineage>
        <taxon>Bacteria</taxon>
        <taxon>Bacillati</taxon>
        <taxon>Bacillota</taxon>
        <taxon>Clostridia</taxon>
        <taxon>Peptostreptococcales</taxon>
        <taxon>Filifactoraceae</taxon>
        <taxon>Filifactor</taxon>
    </lineage>
</organism>
<dbReference type="Proteomes" id="UP001595916">
    <property type="component" value="Unassembled WGS sequence"/>
</dbReference>
<evidence type="ECO:0000313" key="1">
    <source>
        <dbReference type="EMBL" id="MFC4803975.1"/>
    </source>
</evidence>
<dbReference type="InterPro" id="IPR025355">
    <property type="entry name" value="DUF4259"/>
</dbReference>
<reference evidence="2" key="1">
    <citation type="journal article" date="2019" name="Int. J. Syst. Evol. Microbiol.">
        <title>The Global Catalogue of Microorganisms (GCM) 10K type strain sequencing project: providing services to taxonomists for standard genome sequencing and annotation.</title>
        <authorList>
            <consortium name="The Broad Institute Genomics Platform"/>
            <consortium name="The Broad Institute Genome Sequencing Center for Infectious Disease"/>
            <person name="Wu L."/>
            <person name="Ma J."/>
        </authorList>
    </citation>
    <scope>NUCLEOTIDE SEQUENCE [LARGE SCALE GENOMIC DNA]</scope>
    <source>
        <strain evidence="2">CCUG 46385</strain>
    </source>
</reference>
<protein>
    <submittedName>
        <fullName evidence="1">DUF4259 domain-containing protein</fullName>
    </submittedName>
</protein>
<dbReference type="EMBL" id="JBHSHL010000008">
    <property type="protein sequence ID" value="MFC4803975.1"/>
    <property type="molecule type" value="Genomic_DNA"/>
</dbReference>
<evidence type="ECO:0000313" key="2">
    <source>
        <dbReference type="Proteomes" id="UP001595916"/>
    </source>
</evidence>
<name>A0ABV9QI27_9FIRM</name>
<accession>A0ABV9QI27</accession>
<dbReference type="RefSeq" id="WP_379787453.1">
    <property type="nucleotide sequence ID" value="NZ_JBHSHL010000008.1"/>
</dbReference>
<gene>
    <name evidence="1" type="ORF">ACFO4R_02665</name>
</gene>
<proteinExistence type="predicted"/>